<sequence length="157" mass="17016">MTDERDDASDESDSEDHGLPPEDLQYPEFVFEEGEIADDGSFELDADLDRDELRAWVEDLAGGLASHDIAVESPDGYVTLGVAPEGASMSFDPDESGVGEFAVTVEMRAKAMFVADDPEGEKVGARGGKGFVPIEALTGESDDEYRCYNWIDDPTDP</sequence>
<gene>
    <name evidence="2" type="ORF">ACFQJ6_17035</name>
</gene>
<evidence type="ECO:0000256" key="1">
    <source>
        <dbReference type="SAM" id="MobiDB-lite"/>
    </source>
</evidence>
<keyword evidence="3" id="KW-1185">Reference proteome</keyword>
<accession>A0ABD5WQV0</accession>
<evidence type="ECO:0008006" key="4">
    <source>
        <dbReference type="Google" id="ProtNLM"/>
    </source>
</evidence>
<reference evidence="2 3" key="1">
    <citation type="journal article" date="2019" name="Int. J. Syst. Evol. Microbiol.">
        <title>The Global Catalogue of Microorganisms (GCM) 10K type strain sequencing project: providing services to taxonomists for standard genome sequencing and annotation.</title>
        <authorList>
            <consortium name="The Broad Institute Genomics Platform"/>
            <consortium name="The Broad Institute Genome Sequencing Center for Infectious Disease"/>
            <person name="Wu L."/>
            <person name="Ma J."/>
        </authorList>
    </citation>
    <scope>NUCLEOTIDE SEQUENCE [LARGE SCALE GENOMIC DNA]</scope>
    <source>
        <strain evidence="2 3">DT72</strain>
    </source>
</reference>
<feature type="region of interest" description="Disordered" evidence="1">
    <location>
        <begin position="1"/>
        <end position="25"/>
    </location>
</feature>
<organism evidence="2 3">
    <name type="scientific">Halorussus caseinilyticus</name>
    <dbReference type="NCBI Taxonomy" id="3034025"/>
    <lineage>
        <taxon>Archaea</taxon>
        <taxon>Methanobacteriati</taxon>
        <taxon>Methanobacteriota</taxon>
        <taxon>Stenosarchaea group</taxon>
        <taxon>Halobacteria</taxon>
        <taxon>Halobacteriales</taxon>
        <taxon>Haladaptataceae</taxon>
        <taxon>Halorussus</taxon>
    </lineage>
</organism>
<dbReference type="EMBL" id="JBHSZH010000005">
    <property type="protein sequence ID" value="MFC7081557.1"/>
    <property type="molecule type" value="Genomic_DNA"/>
</dbReference>
<evidence type="ECO:0000313" key="3">
    <source>
        <dbReference type="Proteomes" id="UP001596407"/>
    </source>
</evidence>
<proteinExistence type="predicted"/>
<dbReference type="Proteomes" id="UP001596407">
    <property type="component" value="Unassembled WGS sequence"/>
</dbReference>
<dbReference type="RefSeq" id="WP_276280510.1">
    <property type="nucleotide sequence ID" value="NZ_CP119809.1"/>
</dbReference>
<protein>
    <recommendedName>
        <fullName evidence="4">Amphi-Trp domain-containing protein</fullName>
    </recommendedName>
</protein>
<dbReference type="AlphaFoldDB" id="A0ABD5WQV0"/>
<evidence type="ECO:0000313" key="2">
    <source>
        <dbReference type="EMBL" id="MFC7081557.1"/>
    </source>
</evidence>
<name>A0ABD5WQV0_9EURY</name>
<dbReference type="GeneID" id="79305154"/>
<comment type="caution">
    <text evidence="2">The sequence shown here is derived from an EMBL/GenBank/DDBJ whole genome shotgun (WGS) entry which is preliminary data.</text>
</comment>
<feature type="compositionally biased region" description="Acidic residues" evidence="1">
    <location>
        <begin position="1"/>
        <end position="14"/>
    </location>
</feature>